<dbReference type="GO" id="GO:0061630">
    <property type="term" value="F:ubiquitin protein ligase activity"/>
    <property type="evidence" value="ECO:0007669"/>
    <property type="project" value="UniProtKB-EC"/>
</dbReference>
<feature type="transmembrane region" description="Helical" evidence="5">
    <location>
        <begin position="130"/>
        <end position="154"/>
    </location>
</feature>
<evidence type="ECO:0000256" key="3">
    <source>
        <dbReference type="ARBA" id="ARBA00004906"/>
    </source>
</evidence>
<evidence type="ECO:0000256" key="2">
    <source>
        <dbReference type="ARBA" id="ARBA00004127"/>
    </source>
</evidence>
<evidence type="ECO:0000313" key="7">
    <source>
        <dbReference type="Proteomes" id="UP000242450"/>
    </source>
</evidence>
<keyword evidence="5" id="KW-1133">Transmembrane helix</keyword>
<organism evidence="6 7">
    <name type="scientific">Cervus elaphus hippelaphus</name>
    <name type="common">European red deer</name>
    <dbReference type="NCBI Taxonomy" id="46360"/>
    <lineage>
        <taxon>Eukaryota</taxon>
        <taxon>Metazoa</taxon>
        <taxon>Chordata</taxon>
        <taxon>Craniata</taxon>
        <taxon>Vertebrata</taxon>
        <taxon>Euteleostomi</taxon>
        <taxon>Mammalia</taxon>
        <taxon>Eutheria</taxon>
        <taxon>Laurasiatheria</taxon>
        <taxon>Artiodactyla</taxon>
        <taxon>Ruminantia</taxon>
        <taxon>Pecora</taxon>
        <taxon>Cervidae</taxon>
        <taxon>Cervinae</taxon>
        <taxon>Cervus</taxon>
    </lineage>
</organism>
<dbReference type="AlphaFoldDB" id="A0A212D1B9"/>
<dbReference type="OrthoDB" id="273089at2759"/>
<keyword evidence="5" id="KW-0812">Transmembrane</keyword>
<dbReference type="EMBL" id="MKHE01000009">
    <property type="protein sequence ID" value="OWK11966.1"/>
    <property type="molecule type" value="Genomic_DNA"/>
</dbReference>
<evidence type="ECO:0000313" key="6">
    <source>
        <dbReference type="EMBL" id="OWK11966.1"/>
    </source>
</evidence>
<keyword evidence="5" id="KW-0472">Membrane</keyword>
<dbReference type="PANTHER" id="PTHR46065:SF4">
    <property type="entry name" value="E3 UBIQUITIN-PROTEIN LIGASE MARCHF2"/>
    <property type="match status" value="1"/>
</dbReference>
<dbReference type="GO" id="GO:0010008">
    <property type="term" value="C:endosome membrane"/>
    <property type="evidence" value="ECO:0007669"/>
    <property type="project" value="UniProtKB-SubCell"/>
</dbReference>
<feature type="transmembrane region" description="Helical" evidence="5">
    <location>
        <begin position="97"/>
        <end position="118"/>
    </location>
</feature>
<name>A0A212D1B9_CEREH</name>
<dbReference type="GO" id="GO:0016567">
    <property type="term" value="P:protein ubiquitination"/>
    <property type="evidence" value="ECO:0007669"/>
    <property type="project" value="TreeGrafter"/>
</dbReference>
<evidence type="ECO:0000256" key="5">
    <source>
        <dbReference type="SAM" id="Phobius"/>
    </source>
</evidence>
<comment type="caution">
    <text evidence="6">The sequence shown here is derived from an EMBL/GenBank/DDBJ whole genome shotgun (WGS) entry which is preliminary data.</text>
</comment>
<reference evidence="6 7" key="1">
    <citation type="journal article" date="2018" name="Mol. Genet. Genomics">
        <title>The red deer Cervus elaphus genome CerEla1.0: sequencing, annotating, genes, and chromosomes.</title>
        <authorList>
            <person name="Bana N.A."/>
            <person name="Nyiri A."/>
            <person name="Nagy J."/>
            <person name="Frank K."/>
            <person name="Nagy T."/>
            <person name="Steger V."/>
            <person name="Schiller M."/>
            <person name="Lakatos P."/>
            <person name="Sugar L."/>
            <person name="Horn P."/>
            <person name="Barta E."/>
            <person name="Orosz L."/>
        </authorList>
    </citation>
    <scope>NUCLEOTIDE SEQUENCE [LARGE SCALE GENOMIC DNA]</scope>
    <source>
        <strain evidence="6">Hungarian</strain>
    </source>
</reference>
<gene>
    <name evidence="6" type="ORF">Celaphus_00003251</name>
</gene>
<comment type="subcellular location">
    <subcellularLocation>
        <location evidence="2">Endomembrane system</location>
        <topology evidence="2">Multi-pass membrane protein</topology>
    </subcellularLocation>
</comment>
<sequence>MTTGDCCHLPGSLCDCSDSPAFSKVVEATGLGPPQYVAQVTSRDGRLLSTVIRALDTPSYCELCHTEFAVEKRSRSLTEWLKDPGPRTEKRTLCCDVVCFLFITPLAAISGWLCLRGAQDHLRLHSHLEALGLIALTIALFTIYVLWTLVSFRYHCQLYSEWRRTNQKVRLKMQADGSEGSQHCPLAAGLLKKVAEETPV</sequence>
<proteinExistence type="predicted"/>
<keyword evidence="7" id="KW-1185">Reference proteome</keyword>
<accession>A0A212D1B9</accession>
<comment type="catalytic activity">
    <reaction evidence="1">
        <text>S-ubiquitinyl-[E2 ubiquitin-conjugating enzyme]-L-cysteine + [acceptor protein]-L-lysine = [E2 ubiquitin-conjugating enzyme]-L-cysteine + N(6)-ubiquitinyl-[acceptor protein]-L-lysine.</text>
        <dbReference type="EC" id="2.3.2.27"/>
    </reaction>
</comment>
<dbReference type="PANTHER" id="PTHR46065">
    <property type="entry name" value="E3 UBIQUITIN-PROTEIN LIGASE MARCH 2/3 FAMILY MEMBER"/>
    <property type="match status" value="1"/>
</dbReference>
<protein>
    <recommendedName>
        <fullName evidence="4">RING-type E3 ubiquitin transferase</fullName>
        <ecNumber evidence="4">2.3.2.27</ecNumber>
    </recommendedName>
</protein>
<comment type="pathway">
    <text evidence="3">Protein modification; protein ubiquitination.</text>
</comment>
<dbReference type="Proteomes" id="UP000242450">
    <property type="component" value="Chromosome 9"/>
</dbReference>
<evidence type="ECO:0000256" key="1">
    <source>
        <dbReference type="ARBA" id="ARBA00000900"/>
    </source>
</evidence>
<evidence type="ECO:0000256" key="4">
    <source>
        <dbReference type="ARBA" id="ARBA00012483"/>
    </source>
</evidence>
<dbReference type="EC" id="2.3.2.27" evidence="4"/>